<sequence length="522" mass="59386">MNTVRANCFSTSYEFLSIHLTSLFSCKIIQYHRFLHQCPYRINKLRKIMIVIFVHGWSVTHTNTYGELPQWLEREGKDGKLDIQVGNIYLGHYISFDDTVTVDDIARAFDHAVRDGIADKLRDGERFACITHSAGGPVVRKWMDLYFKNNLAKCPLSHLIMLAPANHGSALAQLGKSRLGRIKSFFEGIEPGQHVLDWLELGSDMSWKLNESWLDYNCTTNGIYAFVLTGQKIDRQLYDAINSYTGESGSDGVIRVAAANMNYSLLKLHQEGTNGENLVVANMTRTKPMAFGVLPGCSHSGKRMGIIRSVTMANAATHPTAIWILRCLQVKNRDSYNTLTKELAKLTEETQHNEHIQVVNTPLYKRKYITNRYSMIIFRLVDDRGNYLNDYDLYLTAGPQYSEHALPKGFFGDRQRNQHNQGKLTYYLDYDIMEAGINTPKMQGNLGFRIRARPEASDQALAYYKLLDFHSSLADINKILHPNETVMVEIMLQRRVDRTVSRITNILTPAKINSKPSGKTVD</sequence>
<evidence type="ECO:0000313" key="1">
    <source>
        <dbReference type="EMBL" id="KTD07456.1"/>
    </source>
</evidence>
<organism evidence="1 2">
    <name type="scientific">Legionella jamestowniensis</name>
    <dbReference type="NCBI Taxonomy" id="455"/>
    <lineage>
        <taxon>Bacteria</taxon>
        <taxon>Pseudomonadati</taxon>
        <taxon>Pseudomonadota</taxon>
        <taxon>Gammaproteobacteria</taxon>
        <taxon>Legionellales</taxon>
        <taxon>Legionellaceae</taxon>
        <taxon>Legionella</taxon>
    </lineage>
</organism>
<dbReference type="Gene3D" id="3.40.50.1820">
    <property type="entry name" value="alpha/beta hydrolase"/>
    <property type="match status" value="1"/>
</dbReference>
<proteinExistence type="predicted"/>
<name>A0A0W0UHU5_9GAMM</name>
<dbReference type="InterPro" id="IPR029058">
    <property type="entry name" value="AB_hydrolase_fold"/>
</dbReference>
<dbReference type="PATRIC" id="fig|455.5.peg.1742"/>
<dbReference type="AlphaFoldDB" id="A0A0W0UHU5"/>
<evidence type="ECO:0000313" key="2">
    <source>
        <dbReference type="Proteomes" id="UP000054715"/>
    </source>
</evidence>
<reference evidence="1 2" key="1">
    <citation type="submission" date="2015-11" db="EMBL/GenBank/DDBJ databases">
        <title>Genomic analysis of 38 Legionella species identifies large and diverse effector repertoires.</title>
        <authorList>
            <person name="Burstein D."/>
            <person name="Amaro F."/>
            <person name="Zusman T."/>
            <person name="Lifshitz Z."/>
            <person name="Cohen O."/>
            <person name="Gilbert J.A."/>
            <person name="Pupko T."/>
            <person name="Shuman H.A."/>
            <person name="Segal G."/>
        </authorList>
    </citation>
    <scope>NUCLEOTIDE SEQUENCE [LARGE SCALE GENOMIC DNA]</scope>
    <source>
        <strain evidence="1 2">JA-26-G1-E2</strain>
    </source>
</reference>
<gene>
    <name evidence="1" type="primary">plaB</name>
    <name evidence="1" type="ORF">Ljam_1651</name>
</gene>
<protein>
    <submittedName>
        <fullName evidence="1">Phospholipase</fullName>
    </submittedName>
</protein>
<comment type="caution">
    <text evidence="1">The sequence shown here is derived from an EMBL/GenBank/DDBJ whole genome shotgun (WGS) entry which is preliminary data.</text>
</comment>
<dbReference type="STRING" id="455.Ljam_1651"/>
<accession>A0A0W0UHU5</accession>
<dbReference type="SUPFAM" id="SSF53474">
    <property type="entry name" value="alpha/beta-Hydrolases"/>
    <property type="match status" value="1"/>
</dbReference>
<dbReference type="EMBL" id="LNYG01000013">
    <property type="protein sequence ID" value="KTD07456.1"/>
    <property type="molecule type" value="Genomic_DNA"/>
</dbReference>
<dbReference type="PROSITE" id="PS51257">
    <property type="entry name" value="PROKAR_LIPOPROTEIN"/>
    <property type="match status" value="1"/>
</dbReference>
<dbReference type="Proteomes" id="UP000054715">
    <property type="component" value="Unassembled WGS sequence"/>
</dbReference>